<evidence type="ECO:0000313" key="2">
    <source>
        <dbReference type="EMBL" id="KKL28372.1"/>
    </source>
</evidence>
<proteinExistence type="predicted"/>
<feature type="non-terminal residue" evidence="2">
    <location>
        <position position="1"/>
    </location>
</feature>
<accession>A0A0F9CPN3</accession>
<reference evidence="2" key="1">
    <citation type="journal article" date="2015" name="Nature">
        <title>Complex archaea that bridge the gap between prokaryotes and eukaryotes.</title>
        <authorList>
            <person name="Spang A."/>
            <person name="Saw J.H."/>
            <person name="Jorgensen S.L."/>
            <person name="Zaremba-Niedzwiedzka K."/>
            <person name="Martijn J."/>
            <person name="Lind A.E."/>
            <person name="van Eijk R."/>
            <person name="Schleper C."/>
            <person name="Guy L."/>
            <person name="Ettema T.J."/>
        </authorList>
    </citation>
    <scope>NUCLEOTIDE SEQUENCE</scope>
</reference>
<sequence length="37" mass="4033">DGVPNRVDRLRALGNAVVPQVAEAVGRMLLEWSDVKT</sequence>
<dbReference type="EMBL" id="LAZR01035121">
    <property type="protein sequence ID" value="KKL28372.1"/>
    <property type="molecule type" value="Genomic_DNA"/>
</dbReference>
<evidence type="ECO:0008006" key="3">
    <source>
        <dbReference type="Google" id="ProtNLM"/>
    </source>
</evidence>
<dbReference type="InterPro" id="IPR031303">
    <property type="entry name" value="C5_meth_CS"/>
</dbReference>
<keyword evidence="1" id="KW-0949">S-adenosyl-L-methionine</keyword>
<dbReference type="AlphaFoldDB" id="A0A0F9CPN3"/>
<comment type="caution">
    <text evidence="2">The sequence shown here is derived from an EMBL/GenBank/DDBJ whole genome shotgun (WGS) entry which is preliminary data.</text>
</comment>
<dbReference type="PROSITE" id="PS00095">
    <property type="entry name" value="C5_MTASE_2"/>
    <property type="match status" value="1"/>
</dbReference>
<gene>
    <name evidence="2" type="ORF">LCGC14_2375840</name>
</gene>
<name>A0A0F9CPN3_9ZZZZ</name>
<organism evidence="2">
    <name type="scientific">marine sediment metagenome</name>
    <dbReference type="NCBI Taxonomy" id="412755"/>
    <lineage>
        <taxon>unclassified sequences</taxon>
        <taxon>metagenomes</taxon>
        <taxon>ecological metagenomes</taxon>
    </lineage>
</organism>
<protein>
    <recommendedName>
        <fullName evidence="3">DNA (cytosine-5-)-methyltransferase</fullName>
    </recommendedName>
</protein>
<evidence type="ECO:0000256" key="1">
    <source>
        <dbReference type="ARBA" id="ARBA00022691"/>
    </source>
</evidence>